<dbReference type="Proteomes" id="UP000478463">
    <property type="component" value="Chromosome"/>
</dbReference>
<proteinExistence type="inferred from homology"/>
<evidence type="ECO:0000256" key="2">
    <source>
        <dbReference type="ARBA" id="ARBA00007805"/>
    </source>
</evidence>
<evidence type="ECO:0000259" key="8">
    <source>
        <dbReference type="Pfam" id="PF02729"/>
    </source>
</evidence>
<dbReference type="PRINTS" id="PR00100">
    <property type="entry name" value="AOTCASE"/>
</dbReference>
<comment type="similarity">
    <text evidence="2">Belongs to the aspartate/ornithine carbamoyltransferase superfamily. OTCase family.</text>
</comment>
<dbReference type="KEGG" id="egd:GS424_016455"/>
<dbReference type="EMBL" id="CP063310">
    <property type="protein sequence ID" value="QOS68061.1"/>
    <property type="molecule type" value="Genomic_DNA"/>
</dbReference>
<dbReference type="PANTHER" id="PTHR45753">
    <property type="entry name" value="ORNITHINE CARBAMOYLTRANSFERASE, MITOCHONDRIAL"/>
    <property type="match status" value="1"/>
</dbReference>
<evidence type="ECO:0000256" key="4">
    <source>
        <dbReference type="ARBA" id="ARBA00022679"/>
    </source>
</evidence>
<organism evidence="9 10">
    <name type="scientific">Eggerthella guodeyinii</name>
    <dbReference type="NCBI Taxonomy" id="2690837"/>
    <lineage>
        <taxon>Bacteria</taxon>
        <taxon>Bacillati</taxon>
        <taxon>Actinomycetota</taxon>
        <taxon>Coriobacteriia</taxon>
        <taxon>Eggerthellales</taxon>
        <taxon>Eggerthellaceae</taxon>
        <taxon>Eggerthella</taxon>
    </lineage>
</organism>
<protein>
    <recommendedName>
        <fullName evidence="3">ornithine carbamoyltransferase</fullName>
        <ecNumber evidence="3">2.1.3.3</ecNumber>
    </recommendedName>
</protein>
<gene>
    <name evidence="9" type="ORF">GS424_016455</name>
</gene>
<sequence length="377" mass="42498">MSNVEGSLKGKHFLTLEECTPEQLRHLLDLSAKLKKEKKEGVNQQKNIGKNMLMLFEMESTRTRCAFETSAQDLGMGTTYLSNSHFGAKETIKDSMRVFSEMYDVIAYRGKDHEQLVEMAAESAIPIINGYTMHEHPTQMLADFMTLDEVWGREGYRGKTFTYIGRGGACCAFSYAVACAMLGMNFRFITSYMTLEESLELLTPEERVAFRREVPEGAKLDGWSGALPEEQRALINDLYAKHHPECSFLETEDVDAIEGTDVVSTENWGFFTNKAITWLPGIAKYRPYQVNRELMERTKNPNAIFIHMLPATHNSGHSAAQNLIGAIADPELQSFLDKGFEVTDEVFEDNAGYIFREAGNRQHTIKAVTYAVMGNDA</sequence>
<evidence type="ECO:0000313" key="10">
    <source>
        <dbReference type="Proteomes" id="UP000478463"/>
    </source>
</evidence>
<dbReference type="InterPro" id="IPR006132">
    <property type="entry name" value="Asp/Orn_carbamoyltranf_P-bd"/>
</dbReference>
<dbReference type="InterPro" id="IPR002292">
    <property type="entry name" value="Orn/put_carbamltrans"/>
</dbReference>
<dbReference type="RefSeq" id="WP_160941044.1">
    <property type="nucleotide sequence ID" value="NZ_CP063310.1"/>
</dbReference>
<dbReference type="SUPFAM" id="SSF53671">
    <property type="entry name" value="Aspartate/ornithine carbamoyltransferase"/>
    <property type="match status" value="1"/>
</dbReference>
<evidence type="ECO:0000313" key="9">
    <source>
        <dbReference type="EMBL" id="QOS68061.1"/>
    </source>
</evidence>
<reference evidence="9 10" key="1">
    <citation type="submission" date="2020-10" db="EMBL/GenBank/DDBJ databases">
        <title>Eggerthella sp. nov., isolated from human feces.</title>
        <authorList>
            <person name="Yajun G."/>
        </authorList>
    </citation>
    <scope>NUCLEOTIDE SEQUENCE [LARGE SCALE GENOMIC DNA]</scope>
    <source>
        <strain evidence="9 10">HF-1101</strain>
    </source>
</reference>
<dbReference type="Gene3D" id="3.40.50.1370">
    <property type="entry name" value="Aspartate/ornithine carbamoyltransferase"/>
    <property type="match status" value="4"/>
</dbReference>
<dbReference type="GO" id="GO:0004585">
    <property type="term" value="F:ornithine carbamoyltransferase activity"/>
    <property type="evidence" value="ECO:0007669"/>
    <property type="project" value="UniProtKB-EC"/>
</dbReference>
<dbReference type="InterPro" id="IPR006130">
    <property type="entry name" value="Asp/Orn_carbamoylTrfase"/>
</dbReference>
<accession>A0A6L7IRM4</accession>
<dbReference type="PRINTS" id="PR00102">
    <property type="entry name" value="OTCASE"/>
</dbReference>
<name>A0A6L7IRM4_9ACTN</name>
<dbReference type="Pfam" id="PF00185">
    <property type="entry name" value="OTCace"/>
    <property type="match status" value="1"/>
</dbReference>
<dbReference type="InterPro" id="IPR036901">
    <property type="entry name" value="Asp/Orn_carbamoylTrfase_sf"/>
</dbReference>
<evidence type="ECO:0000256" key="6">
    <source>
        <dbReference type="RuleBase" id="RU003634"/>
    </source>
</evidence>
<keyword evidence="4 6" id="KW-0808">Transferase</keyword>
<evidence type="ECO:0000256" key="5">
    <source>
        <dbReference type="ARBA" id="ARBA00048772"/>
    </source>
</evidence>
<dbReference type="EC" id="2.1.3.3" evidence="3"/>
<evidence type="ECO:0000256" key="3">
    <source>
        <dbReference type="ARBA" id="ARBA00013007"/>
    </source>
</evidence>
<dbReference type="Pfam" id="PF02729">
    <property type="entry name" value="OTCace_N"/>
    <property type="match status" value="1"/>
</dbReference>
<dbReference type="GO" id="GO:0019240">
    <property type="term" value="P:citrulline biosynthetic process"/>
    <property type="evidence" value="ECO:0007669"/>
    <property type="project" value="TreeGrafter"/>
</dbReference>
<dbReference type="GO" id="GO:0016597">
    <property type="term" value="F:amino acid binding"/>
    <property type="evidence" value="ECO:0007669"/>
    <property type="project" value="InterPro"/>
</dbReference>
<dbReference type="AlphaFoldDB" id="A0A6L7IRM4"/>
<comment type="function">
    <text evidence="1">Reversibly catalyzes the transfer of the carbamoyl group from carbamoyl phosphate (CP) to the N(epsilon) atom of ornithine (ORN) to produce L-citrulline.</text>
</comment>
<dbReference type="PANTHER" id="PTHR45753:SF2">
    <property type="entry name" value="ORNITHINE CARBAMOYLTRANSFERASE"/>
    <property type="match status" value="1"/>
</dbReference>
<comment type="catalytic activity">
    <reaction evidence="5">
        <text>carbamoyl phosphate + L-ornithine = L-citrulline + phosphate + H(+)</text>
        <dbReference type="Rhea" id="RHEA:19513"/>
        <dbReference type="ChEBI" id="CHEBI:15378"/>
        <dbReference type="ChEBI" id="CHEBI:43474"/>
        <dbReference type="ChEBI" id="CHEBI:46911"/>
        <dbReference type="ChEBI" id="CHEBI:57743"/>
        <dbReference type="ChEBI" id="CHEBI:58228"/>
        <dbReference type="EC" id="2.1.3.3"/>
    </reaction>
</comment>
<feature type="domain" description="Aspartate/ornithine carbamoyltransferase Asp/Orn-binding" evidence="7">
    <location>
        <begin position="249"/>
        <end position="371"/>
    </location>
</feature>
<dbReference type="GO" id="GO:0042450">
    <property type="term" value="P:L-arginine biosynthetic process via ornithine"/>
    <property type="evidence" value="ECO:0007669"/>
    <property type="project" value="TreeGrafter"/>
</dbReference>
<dbReference type="InterPro" id="IPR006131">
    <property type="entry name" value="Asp_carbamoyltransf_Asp/Orn-bd"/>
</dbReference>
<evidence type="ECO:0000259" key="7">
    <source>
        <dbReference type="Pfam" id="PF00185"/>
    </source>
</evidence>
<feature type="domain" description="Aspartate/ornithine carbamoyltransferase carbamoyl-P binding" evidence="8">
    <location>
        <begin position="11"/>
        <end position="149"/>
    </location>
</feature>
<evidence type="ECO:0000256" key="1">
    <source>
        <dbReference type="ARBA" id="ARBA00003822"/>
    </source>
</evidence>